<evidence type="ECO:0000313" key="1">
    <source>
        <dbReference type="EMBL" id="KAK3885141.1"/>
    </source>
</evidence>
<proteinExistence type="predicted"/>
<evidence type="ECO:0000313" key="2">
    <source>
        <dbReference type="Proteomes" id="UP001286313"/>
    </source>
</evidence>
<sequence>MKKVILMAVNDQELVQELISIIPTQELDTVVQHCYAHEAARHTTTAITSPTKAVCAISQYKKDKKAKQQSPKPLQNPNMAGICNNCGHSHGKADCPAADWTCSNCGKKGHRARAPRCSATSVVNRTIMASVAAPPREGTSQQCIPPRIRAAVCGESRTASVNPQRPPHASLSRLRMTGEQGFSACCQTQGPTQQSWDLITCTTSA</sequence>
<organism evidence="1 2">
    <name type="scientific">Petrolisthes cinctipes</name>
    <name type="common">Flat porcelain crab</name>
    <dbReference type="NCBI Taxonomy" id="88211"/>
    <lineage>
        <taxon>Eukaryota</taxon>
        <taxon>Metazoa</taxon>
        <taxon>Ecdysozoa</taxon>
        <taxon>Arthropoda</taxon>
        <taxon>Crustacea</taxon>
        <taxon>Multicrustacea</taxon>
        <taxon>Malacostraca</taxon>
        <taxon>Eumalacostraca</taxon>
        <taxon>Eucarida</taxon>
        <taxon>Decapoda</taxon>
        <taxon>Pleocyemata</taxon>
        <taxon>Anomura</taxon>
        <taxon>Galatheoidea</taxon>
        <taxon>Porcellanidae</taxon>
        <taxon>Petrolisthes</taxon>
    </lineage>
</organism>
<gene>
    <name evidence="1" type="ORF">Pcinc_010623</name>
</gene>
<keyword evidence="2" id="KW-1185">Reference proteome</keyword>
<dbReference type="AlphaFoldDB" id="A0AAE1KTE9"/>
<accession>A0AAE1KTE9</accession>
<protein>
    <submittedName>
        <fullName evidence="1">Uncharacterized protein</fullName>
    </submittedName>
</protein>
<comment type="caution">
    <text evidence="1">The sequence shown here is derived from an EMBL/GenBank/DDBJ whole genome shotgun (WGS) entry which is preliminary data.</text>
</comment>
<dbReference type="EMBL" id="JAWQEG010000826">
    <property type="protein sequence ID" value="KAK3885141.1"/>
    <property type="molecule type" value="Genomic_DNA"/>
</dbReference>
<name>A0AAE1KTE9_PETCI</name>
<reference evidence="1" key="1">
    <citation type="submission" date="2023-10" db="EMBL/GenBank/DDBJ databases">
        <title>Genome assemblies of two species of porcelain crab, Petrolisthes cinctipes and Petrolisthes manimaculis (Anomura: Porcellanidae).</title>
        <authorList>
            <person name="Angst P."/>
        </authorList>
    </citation>
    <scope>NUCLEOTIDE SEQUENCE</scope>
    <source>
        <strain evidence="1">PB745_01</strain>
        <tissue evidence="1">Gill</tissue>
    </source>
</reference>
<dbReference type="Proteomes" id="UP001286313">
    <property type="component" value="Unassembled WGS sequence"/>
</dbReference>